<evidence type="ECO:0000256" key="3">
    <source>
        <dbReference type="SAM" id="MobiDB-lite"/>
    </source>
</evidence>
<evidence type="ECO:0000259" key="4">
    <source>
        <dbReference type="Pfam" id="PF02551"/>
    </source>
</evidence>
<feature type="domain" description="Acyl-CoA thioesterase 2 C-terminal" evidence="4">
    <location>
        <begin position="170"/>
        <end position="294"/>
    </location>
</feature>
<dbReference type="InterPro" id="IPR029069">
    <property type="entry name" value="HotDog_dom_sf"/>
</dbReference>
<evidence type="ECO:0000313" key="6">
    <source>
        <dbReference type="EMBL" id="GAA5138419.1"/>
    </source>
</evidence>
<protein>
    <submittedName>
        <fullName evidence="6">Acyl-CoA thioesterase II</fullName>
    </submittedName>
</protein>
<evidence type="ECO:0000313" key="7">
    <source>
        <dbReference type="Proteomes" id="UP001500804"/>
    </source>
</evidence>
<dbReference type="InterPro" id="IPR025652">
    <property type="entry name" value="TesB_C"/>
</dbReference>
<evidence type="ECO:0000259" key="5">
    <source>
        <dbReference type="Pfam" id="PF13622"/>
    </source>
</evidence>
<gene>
    <name evidence="6" type="ORF">GCM10023320_72760</name>
</gene>
<dbReference type="InterPro" id="IPR003703">
    <property type="entry name" value="Acyl_CoA_thio"/>
</dbReference>
<dbReference type="EMBL" id="BAABJO010000040">
    <property type="protein sequence ID" value="GAA5138419.1"/>
    <property type="molecule type" value="Genomic_DNA"/>
</dbReference>
<dbReference type="CDD" id="cd03445">
    <property type="entry name" value="Thioesterase_II_repeat2"/>
    <property type="match status" value="1"/>
</dbReference>
<dbReference type="Pfam" id="PF02551">
    <property type="entry name" value="Acyl_CoA_thio"/>
    <property type="match status" value="1"/>
</dbReference>
<dbReference type="SUPFAM" id="SSF54637">
    <property type="entry name" value="Thioesterase/thiol ester dehydrase-isomerase"/>
    <property type="match status" value="2"/>
</dbReference>
<dbReference type="PANTHER" id="PTHR11066:SF34">
    <property type="entry name" value="ACYL-COENZYME A THIOESTERASE 8"/>
    <property type="match status" value="1"/>
</dbReference>
<dbReference type="RefSeq" id="WP_345611600.1">
    <property type="nucleotide sequence ID" value="NZ_BAABJO010000040.1"/>
</dbReference>
<proteinExistence type="inferred from homology"/>
<dbReference type="CDD" id="cd03444">
    <property type="entry name" value="Thioesterase_II_repeat1"/>
    <property type="match status" value="1"/>
</dbReference>
<sequence>MTRSPAVPDTDADGVARGQAVLDGLVRLLDLEQLEVNLFRGVSPPERPTRVFGGQVAGQALVAAGRTVPDDRAVHSLHAYFVRPGDPRVPIVYETERVRDGRSFTTRRVLAIQHGEAIFSLSASFQLQEDGLEHSEPPPSDVPAPDTLPSIGERVVRGDDAGWLARTPRPIDMRFVDEPAWSTARHGGSDAPVRVWMRADGSLPDDRLLHVCLLTYASDMTLLGSVVARHDVPAERLQMASLDHAMWFHRPFRADEWLLYTCYSPSASGSRGLATGRFTTEDGVLVATTVQEGLVRLRRERGSG</sequence>
<keyword evidence="7" id="KW-1185">Reference proteome</keyword>
<evidence type="ECO:0000256" key="2">
    <source>
        <dbReference type="ARBA" id="ARBA00022801"/>
    </source>
</evidence>
<dbReference type="Pfam" id="PF13622">
    <property type="entry name" value="4HBT_3"/>
    <property type="match status" value="1"/>
</dbReference>
<feature type="domain" description="Acyl-CoA thioesterase-like N-terminal HotDog" evidence="5">
    <location>
        <begin position="50"/>
        <end position="126"/>
    </location>
</feature>
<feature type="region of interest" description="Disordered" evidence="3">
    <location>
        <begin position="129"/>
        <end position="150"/>
    </location>
</feature>
<dbReference type="InterPro" id="IPR042171">
    <property type="entry name" value="Acyl-CoA_hotdog"/>
</dbReference>
<comment type="caution">
    <text evidence="6">The sequence shown here is derived from an EMBL/GenBank/DDBJ whole genome shotgun (WGS) entry which is preliminary data.</text>
</comment>
<dbReference type="Gene3D" id="2.40.160.210">
    <property type="entry name" value="Acyl-CoA thioesterase, double hotdog domain"/>
    <property type="match status" value="1"/>
</dbReference>
<dbReference type="Proteomes" id="UP001500804">
    <property type="component" value="Unassembled WGS sequence"/>
</dbReference>
<reference evidence="7" key="1">
    <citation type="journal article" date="2019" name="Int. J. Syst. Evol. Microbiol.">
        <title>The Global Catalogue of Microorganisms (GCM) 10K type strain sequencing project: providing services to taxonomists for standard genome sequencing and annotation.</title>
        <authorList>
            <consortium name="The Broad Institute Genomics Platform"/>
            <consortium name="The Broad Institute Genome Sequencing Center for Infectious Disease"/>
            <person name="Wu L."/>
            <person name="Ma J."/>
        </authorList>
    </citation>
    <scope>NUCLEOTIDE SEQUENCE [LARGE SCALE GENOMIC DNA]</scope>
    <source>
        <strain evidence="7">JCM 18302</strain>
    </source>
</reference>
<comment type="similarity">
    <text evidence="1">Belongs to the C/M/P thioester hydrolase family.</text>
</comment>
<name>A0ABP9P0J9_9PSEU</name>
<keyword evidence="2" id="KW-0378">Hydrolase</keyword>
<organism evidence="6 7">
    <name type="scientific">Pseudonocardia adelaidensis</name>
    <dbReference type="NCBI Taxonomy" id="648754"/>
    <lineage>
        <taxon>Bacteria</taxon>
        <taxon>Bacillati</taxon>
        <taxon>Actinomycetota</taxon>
        <taxon>Actinomycetes</taxon>
        <taxon>Pseudonocardiales</taxon>
        <taxon>Pseudonocardiaceae</taxon>
        <taxon>Pseudonocardia</taxon>
    </lineage>
</organism>
<dbReference type="PANTHER" id="PTHR11066">
    <property type="entry name" value="ACYL-COA THIOESTERASE"/>
    <property type="match status" value="1"/>
</dbReference>
<dbReference type="InterPro" id="IPR049449">
    <property type="entry name" value="TesB_ACOT8-like_N"/>
</dbReference>
<evidence type="ECO:0000256" key="1">
    <source>
        <dbReference type="ARBA" id="ARBA00006538"/>
    </source>
</evidence>
<accession>A0ABP9P0J9</accession>